<evidence type="ECO:0000256" key="1">
    <source>
        <dbReference type="ARBA" id="ARBA00005953"/>
    </source>
</evidence>
<keyword evidence="2" id="KW-0378">Hydrolase</keyword>
<protein>
    <submittedName>
        <fullName evidence="3">Thioesterase</fullName>
    </submittedName>
</protein>
<dbReference type="OrthoDB" id="9799036at2"/>
<evidence type="ECO:0000256" key="2">
    <source>
        <dbReference type="ARBA" id="ARBA00022801"/>
    </source>
</evidence>
<dbReference type="EMBL" id="QDGZ01000009">
    <property type="protein sequence ID" value="PVG81169.1"/>
    <property type="molecule type" value="Genomic_DNA"/>
</dbReference>
<dbReference type="Gene3D" id="3.10.129.10">
    <property type="entry name" value="Hotdog Thioesterase"/>
    <property type="match status" value="1"/>
</dbReference>
<comment type="similarity">
    <text evidence="1">Belongs to the 4-hydroxybenzoyl-CoA thioesterase family.</text>
</comment>
<comment type="caution">
    <text evidence="3">The sequence shown here is derived from an EMBL/GenBank/DDBJ whole genome shotgun (WGS) entry which is preliminary data.</text>
</comment>
<dbReference type="PANTHER" id="PTHR31793">
    <property type="entry name" value="4-HYDROXYBENZOYL-COA THIOESTERASE FAMILY MEMBER"/>
    <property type="match status" value="1"/>
</dbReference>
<dbReference type="CDD" id="cd00586">
    <property type="entry name" value="4HBT"/>
    <property type="match status" value="1"/>
</dbReference>
<evidence type="ECO:0000313" key="3">
    <source>
        <dbReference type="EMBL" id="PVG81169.1"/>
    </source>
</evidence>
<dbReference type="Pfam" id="PF13279">
    <property type="entry name" value="4HBT_2"/>
    <property type="match status" value="1"/>
</dbReference>
<organism evidence="3 4">
    <name type="scientific">Nocardioides gansuensis</name>
    <dbReference type="NCBI Taxonomy" id="2138300"/>
    <lineage>
        <taxon>Bacteria</taxon>
        <taxon>Bacillati</taxon>
        <taxon>Actinomycetota</taxon>
        <taxon>Actinomycetes</taxon>
        <taxon>Propionibacteriales</taxon>
        <taxon>Nocardioidaceae</taxon>
        <taxon>Nocardioides</taxon>
    </lineage>
</organism>
<dbReference type="AlphaFoldDB" id="A0A2T8F648"/>
<dbReference type="InterPro" id="IPR029069">
    <property type="entry name" value="HotDog_dom_sf"/>
</dbReference>
<proteinExistence type="inferred from homology"/>
<dbReference type="GO" id="GO:0047617">
    <property type="term" value="F:fatty acyl-CoA hydrolase activity"/>
    <property type="evidence" value="ECO:0007669"/>
    <property type="project" value="TreeGrafter"/>
</dbReference>
<dbReference type="InterPro" id="IPR050563">
    <property type="entry name" value="4-hydroxybenzoyl-CoA_TE"/>
</dbReference>
<reference evidence="3 4" key="1">
    <citation type="submission" date="2018-04" db="EMBL/GenBank/DDBJ databases">
        <title>Genome of Nocardioides gansuensis WSJ-1.</title>
        <authorList>
            <person name="Wu S."/>
            <person name="Wang G."/>
        </authorList>
    </citation>
    <scope>NUCLEOTIDE SEQUENCE [LARGE SCALE GENOMIC DNA]</scope>
    <source>
        <strain evidence="3 4">WSJ-1</strain>
    </source>
</reference>
<dbReference type="PANTHER" id="PTHR31793:SF27">
    <property type="entry name" value="NOVEL THIOESTERASE SUPERFAMILY DOMAIN AND SAPOSIN A-TYPE DOMAIN CONTAINING PROTEIN (0610012H03RIK)"/>
    <property type="match status" value="1"/>
</dbReference>
<keyword evidence="4" id="KW-1185">Reference proteome</keyword>
<accession>A0A2T8F648</accession>
<sequence>MTPDSAYPHWDSITLRWMDNDTYGHVNNVHYYSFFDTAVTNWLVGEGGLDLAQGPIIGLCVDSQCTFSAPLSFPGVVRTGLRVGRVGRSSVRYEIVLYAADSDVPAASGHFVHVYVDRTSRRPADIPAHLRTALDTLVAN</sequence>
<dbReference type="Proteomes" id="UP000246018">
    <property type="component" value="Unassembled WGS sequence"/>
</dbReference>
<dbReference type="SUPFAM" id="SSF54637">
    <property type="entry name" value="Thioesterase/thiol ester dehydrase-isomerase"/>
    <property type="match status" value="1"/>
</dbReference>
<evidence type="ECO:0000313" key="4">
    <source>
        <dbReference type="Proteomes" id="UP000246018"/>
    </source>
</evidence>
<gene>
    <name evidence="3" type="ORF">DDE18_18620</name>
</gene>
<name>A0A2T8F648_9ACTN</name>